<feature type="domain" description="Methionyl/Valyl/Leucyl/Isoleucyl-tRNA synthetase anticodon-binding" evidence="17">
    <location>
        <begin position="760"/>
        <end position="905"/>
    </location>
</feature>
<dbReference type="Pfam" id="PF00133">
    <property type="entry name" value="tRNA-synt_1"/>
    <property type="match status" value="1"/>
</dbReference>
<comment type="subcellular location">
    <subcellularLocation>
        <location evidence="1">Cytoplasm</location>
    </subcellularLocation>
</comment>
<keyword evidence="6 14" id="KW-0436">Ligase</keyword>
<dbReference type="SUPFAM" id="SSF47323">
    <property type="entry name" value="Anticodon-binding domain of a subclass of class I aminoacyl-tRNA synthetases"/>
    <property type="match status" value="1"/>
</dbReference>
<dbReference type="InterPro" id="IPR009008">
    <property type="entry name" value="Val/Leu/Ile-tRNA-synth_edit"/>
</dbReference>
<evidence type="ECO:0000256" key="15">
    <source>
        <dbReference type="SAM" id="Coils"/>
    </source>
</evidence>
<dbReference type="FunFam" id="3.40.50.620:FF:000078">
    <property type="entry name" value="Valine--tRNA ligase, mitochondrial"/>
    <property type="match status" value="1"/>
</dbReference>
<comment type="subunit">
    <text evidence="3">Monomer.</text>
</comment>
<dbReference type="NCBIfam" id="TIGR00422">
    <property type="entry name" value="valS"/>
    <property type="match status" value="1"/>
</dbReference>
<evidence type="ECO:0000256" key="8">
    <source>
        <dbReference type="ARBA" id="ARBA00022840"/>
    </source>
</evidence>
<evidence type="ECO:0000256" key="13">
    <source>
        <dbReference type="ARBA" id="ARBA00047552"/>
    </source>
</evidence>
<dbReference type="GO" id="GO:0004832">
    <property type="term" value="F:valine-tRNA ligase activity"/>
    <property type="evidence" value="ECO:0007669"/>
    <property type="project" value="UniProtKB-EC"/>
</dbReference>
<evidence type="ECO:0000259" key="16">
    <source>
        <dbReference type="Pfam" id="PF00133"/>
    </source>
</evidence>
<dbReference type="GO" id="GO:0009791">
    <property type="term" value="P:post-embryonic development"/>
    <property type="evidence" value="ECO:0007669"/>
    <property type="project" value="UniProtKB-ARBA"/>
</dbReference>
<comment type="similarity">
    <text evidence="2 14">Belongs to the class-I aminoacyl-tRNA synthetase family.</text>
</comment>
<dbReference type="CDD" id="cd07962">
    <property type="entry name" value="Anticodon_Ia_Val"/>
    <property type="match status" value="1"/>
</dbReference>
<evidence type="ECO:0000256" key="11">
    <source>
        <dbReference type="ARBA" id="ARBA00023146"/>
    </source>
</evidence>
<evidence type="ECO:0000313" key="19">
    <source>
        <dbReference type="EMBL" id="CCO14278.1"/>
    </source>
</evidence>
<dbReference type="InterPro" id="IPR033705">
    <property type="entry name" value="Anticodon_Ia_Val"/>
</dbReference>
<dbReference type="SUPFAM" id="SSF46589">
    <property type="entry name" value="tRNA-binding arm"/>
    <property type="match status" value="1"/>
</dbReference>
<comment type="catalytic activity">
    <reaction evidence="13">
        <text>tRNA(Val) + L-valine + ATP = L-valyl-tRNA(Val) + AMP + diphosphate</text>
        <dbReference type="Rhea" id="RHEA:10704"/>
        <dbReference type="Rhea" id="RHEA-COMP:9672"/>
        <dbReference type="Rhea" id="RHEA-COMP:9708"/>
        <dbReference type="ChEBI" id="CHEBI:30616"/>
        <dbReference type="ChEBI" id="CHEBI:33019"/>
        <dbReference type="ChEBI" id="CHEBI:57762"/>
        <dbReference type="ChEBI" id="CHEBI:78442"/>
        <dbReference type="ChEBI" id="CHEBI:78537"/>
        <dbReference type="ChEBI" id="CHEBI:456215"/>
        <dbReference type="EC" id="6.1.1.9"/>
    </reaction>
</comment>
<dbReference type="Pfam" id="PF08264">
    <property type="entry name" value="Anticodon_1"/>
    <property type="match status" value="1"/>
</dbReference>
<dbReference type="eggNOG" id="KOG0432">
    <property type="taxonomic scope" value="Eukaryota"/>
</dbReference>
<dbReference type="Pfam" id="PF10458">
    <property type="entry name" value="Val_tRNA-synt_C"/>
    <property type="match status" value="1"/>
</dbReference>
<dbReference type="InterPro" id="IPR010978">
    <property type="entry name" value="tRNA-bd_arm"/>
</dbReference>
<protein>
    <recommendedName>
        <fullName evidence="4">valine--tRNA ligase</fullName>
        <ecNumber evidence="4">6.1.1.9</ecNumber>
    </recommendedName>
    <alternativeName>
        <fullName evidence="12">Valyl-tRNA synthetase</fullName>
    </alternativeName>
</protein>
<dbReference type="InterPro" id="IPR002303">
    <property type="entry name" value="Valyl-tRNA_ligase"/>
</dbReference>
<evidence type="ECO:0000256" key="2">
    <source>
        <dbReference type="ARBA" id="ARBA00005594"/>
    </source>
</evidence>
<feature type="domain" description="Valyl-tRNA synthetase tRNA-binding arm" evidence="18">
    <location>
        <begin position="978"/>
        <end position="1040"/>
    </location>
</feature>
<dbReference type="SUPFAM" id="SSF50677">
    <property type="entry name" value="ValRS/IleRS/LeuRS editing domain"/>
    <property type="match status" value="1"/>
</dbReference>
<dbReference type="GO" id="GO:0002161">
    <property type="term" value="F:aminoacyl-tRNA deacylase activity"/>
    <property type="evidence" value="ECO:0007669"/>
    <property type="project" value="InterPro"/>
</dbReference>
<dbReference type="CDD" id="cd00817">
    <property type="entry name" value="ValRS_core"/>
    <property type="match status" value="1"/>
</dbReference>
<dbReference type="InterPro" id="IPR037118">
    <property type="entry name" value="Val-tRNA_synth_C_sf"/>
</dbReference>
<dbReference type="PROSITE" id="PS00178">
    <property type="entry name" value="AA_TRNA_LIGASE_I"/>
    <property type="match status" value="1"/>
</dbReference>
<dbReference type="InterPro" id="IPR002300">
    <property type="entry name" value="aa-tRNA-synth_Ia"/>
</dbReference>
<keyword evidence="5" id="KW-0963">Cytoplasm</keyword>
<dbReference type="AlphaFoldDB" id="K8EYD5"/>
<keyword evidence="9 14" id="KW-0648">Protein biosynthesis</keyword>
<dbReference type="PRINTS" id="PR00986">
    <property type="entry name" value="TRNASYNTHVAL"/>
</dbReference>
<evidence type="ECO:0000256" key="7">
    <source>
        <dbReference type="ARBA" id="ARBA00022741"/>
    </source>
</evidence>
<dbReference type="EC" id="6.1.1.9" evidence="4"/>
<dbReference type="Gene3D" id="3.90.740.10">
    <property type="entry name" value="Valyl/Leucyl/Isoleucyl-tRNA synthetase, editing domain"/>
    <property type="match status" value="1"/>
</dbReference>
<evidence type="ECO:0000256" key="4">
    <source>
        <dbReference type="ARBA" id="ARBA00013169"/>
    </source>
</evidence>
<dbReference type="EMBL" id="FO082278">
    <property type="protein sequence ID" value="CCO14278.1"/>
    <property type="molecule type" value="Genomic_DNA"/>
</dbReference>
<keyword evidence="7 14" id="KW-0547">Nucleotide-binding</keyword>
<evidence type="ECO:0000256" key="10">
    <source>
        <dbReference type="ARBA" id="ARBA00023054"/>
    </source>
</evidence>
<dbReference type="NCBIfam" id="NF004349">
    <property type="entry name" value="PRK05729.1"/>
    <property type="match status" value="1"/>
</dbReference>
<dbReference type="InterPro" id="IPR013155">
    <property type="entry name" value="M/V/L/I-tRNA-synth_anticd-bd"/>
</dbReference>
<dbReference type="Gene3D" id="1.10.287.380">
    <property type="entry name" value="Valyl-tRNA synthetase, C-terminal domain"/>
    <property type="match status" value="1"/>
</dbReference>
<feature type="coiled-coil region" evidence="15">
    <location>
        <begin position="981"/>
        <end position="1043"/>
    </location>
</feature>
<dbReference type="Proteomes" id="UP000198341">
    <property type="component" value="Chromosome 1"/>
</dbReference>
<evidence type="ECO:0000256" key="1">
    <source>
        <dbReference type="ARBA" id="ARBA00004496"/>
    </source>
</evidence>
<keyword evidence="11 14" id="KW-0030">Aminoacyl-tRNA synthetase</keyword>
<sequence length="1050" mass="117842">MTLLNATVVTLINRAEGSIASSSSSSSSSASCYRSSRKATMLRTKRAQVLRRINVTATKSAKTPPYRQVAPAAAMMMKATVRTRGIVIASTRNYRRVGLTTVAAAAAGVSPGKKHGDLPKNFEHTDVEEPLYKRWEQSGAFKPKPNDEKEPFTIPMPPPNVTGALHMGHAMFVTIQDVMSRSMRMRGHPTLWLPGTDHAGIATQLVVERQLESEGLSRIGVGREEFEKRTWKWKKEYGDRIQNQIKRLGASCDWSRERFTLDDNLSEGVLEAFSRLHEQKLIYRGSYMVNWAPKLQTAVSDLEVEYSDEPGFLFHFKYPLEGYEEDNTKFLPVATTRPETIVGDTAVAVHPEDPRYKDFVGKFCVVPGTNGRKIPVIADDYVDMEFGTGALKITPAHDPNDYDMGKKRDLEFINIMNKDGTMSANAQAYAGLDRAECRVKIWEDLEKDGLAIKKEDYETRVPRSQRGGEVIEPMVSEQWFCKMETMSTPALNALKTGELTIVPKRFEKVYETWLSDCKDWCISRQLWWGHRIPVWYVHDSIEDLQNAKKGEGKGASKKYVVAKNDKDARAQAEAKYGEEIILYRDEDVLDTWFSSGLWPFSTMGWPDENAPDFRKYFPGSVLETGHDILFFWVARMIMMSYGMTGKLPFHTVYLHGLVRDEQGRKMSKSLGNVVDPLGVIGDVGCDALRFTLATGTSPGQDLNLSLERLKSNRNFTNKVWNAGKFVLFAMEELSDDERIEIQKMSETIASSDTSSLSLSERWIISKLHQTVDQVTKSLDKYDFGIAGRNAYGFFYDDFADWFIESIKTKFNNKDDPEGKKRALAVTLYACDSILRLLHPFVPYVTEEIWQALPHSGDLLISQSWPETDQKKDDAAEQSYETLRSVVTKIRNARAEYNVEPAKKIENCTIVVKDSSALLSDLQSEVAVLCSLARLDPASTTVASSAPADCEQNPSDYVNAIVADGVEVFLSLAGLADPAKESKRLKKQAEKLEKDLNGLNGRLNSEAFLSKARPDVVEKAQAEAKELREQLAAVQARLKVMTDLLATTASK</sequence>
<dbReference type="InterPro" id="IPR019499">
    <property type="entry name" value="Val-tRNA_synth_tRNA-bd"/>
</dbReference>
<dbReference type="GeneID" id="19018344"/>
<evidence type="ECO:0000256" key="6">
    <source>
        <dbReference type="ARBA" id="ARBA00022598"/>
    </source>
</evidence>
<evidence type="ECO:0000256" key="12">
    <source>
        <dbReference type="ARBA" id="ARBA00029936"/>
    </source>
</evidence>
<dbReference type="FunFam" id="3.40.50.620:FF:000032">
    <property type="entry name" value="Valine--tRNA ligase"/>
    <property type="match status" value="1"/>
</dbReference>
<dbReference type="GO" id="GO:0048608">
    <property type="term" value="P:reproductive structure development"/>
    <property type="evidence" value="ECO:0007669"/>
    <property type="project" value="UniProtKB-ARBA"/>
</dbReference>
<evidence type="ECO:0000259" key="18">
    <source>
        <dbReference type="Pfam" id="PF10458"/>
    </source>
</evidence>
<keyword evidence="10 15" id="KW-0175">Coiled coil</keyword>
<dbReference type="PANTHER" id="PTHR11946">
    <property type="entry name" value="VALYL-TRNA SYNTHETASES"/>
    <property type="match status" value="1"/>
</dbReference>
<name>K8EYD5_9CHLO</name>
<dbReference type="PANTHER" id="PTHR11946:SF93">
    <property type="entry name" value="VALINE--TRNA LIGASE, CHLOROPLASTIC_MITOCHONDRIAL 2"/>
    <property type="match status" value="1"/>
</dbReference>
<proteinExistence type="inferred from homology"/>
<reference evidence="19 20" key="1">
    <citation type="submission" date="2011-10" db="EMBL/GenBank/DDBJ databases">
        <authorList>
            <person name="Genoscope - CEA"/>
        </authorList>
    </citation>
    <scope>NUCLEOTIDE SEQUENCE [LARGE SCALE GENOMIC DNA]</scope>
    <source>
        <strain evidence="19 20">RCC 1105</strain>
    </source>
</reference>
<dbReference type="GO" id="GO:0005524">
    <property type="term" value="F:ATP binding"/>
    <property type="evidence" value="ECO:0007669"/>
    <property type="project" value="UniProtKB-KW"/>
</dbReference>
<keyword evidence="20" id="KW-1185">Reference proteome</keyword>
<dbReference type="InterPro" id="IPR009080">
    <property type="entry name" value="tRNAsynth_Ia_anticodon-bd"/>
</dbReference>
<dbReference type="OrthoDB" id="629407at2759"/>
<dbReference type="InterPro" id="IPR014729">
    <property type="entry name" value="Rossmann-like_a/b/a_fold"/>
</dbReference>
<accession>K8EYD5</accession>
<evidence type="ECO:0000256" key="9">
    <source>
        <dbReference type="ARBA" id="ARBA00022917"/>
    </source>
</evidence>
<evidence type="ECO:0000259" key="17">
    <source>
        <dbReference type="Pfam" id="PF08264"/>
    </source>
</evidence>
<dbReference type="HAMAP" id="MF_02004">
    <property type="entry name" value="Val_tRNA_synth_type1"/>
    <property type="match status" value="1"/>
</dbReference>
<dbReference type="GO" id="GO:0005829">
    <property type="term" value="C:cytosol"/>
    <property type="evidence" value="ECO:0007669"/>
    <property type="project" value="TreeGrafter"/>
</dbReference>
<dbReference type="STRING" id="41875.K8EYD5"/>
<gene>
    <name evidence="19" type="ORF">Bathy01g06090</name>
</gene>
<evidence type="ECO:0000256" key="14">
    <source>
        <dbReference type="RuleBase" id="RU363035"/>
    </source>
</evidence>
<keyword evidence="8 14" id="KW-0067">ATP-binding</keyword>
<organism evidence="19 20">
    <name type="scientific">Bathycoccus prasinos</name>
    <dbReference type="NCBI Taxonomy" id="41875"/>
    <lineage>
        <taxon>Eukaryota</taxon>
        <taxon>Viridiplantae</taxon>
        <taxon>Chlorophyta</taxon>
        <taxon>Mamiellophyceae</taxon>
        <taxon>Mamiellales</taxon>
        <taxon>Bathycoccaceae</taxon>
        <taxon>Bathycoccus</taxon>
    </lineage>
</organism>
<evidence type="ECO:0000313" key="20">
    <source>
        <dbReference type="Proteomes" id="UP000198341"/>
    </source>
</evidence>
<evidence type="ECO:0000256" key="5">
    <source>
        <dbReference type="ARBA" id="ARBA00022490"/>
    </source>
</evidence>
<evidence type="ECO:0000256" key="3">
    <source>
        <dbReference type="ARBA" id="ARBA00011245"/>
    </source>
</evidence>
<dbReference type="Gene3D" id="3.40.50.620">
    <property type="entry name" value="HUPs"/>
    <property type="match status" value="2"/>
</dbReference>
<feature type="domain" description="Aminoacyl-tRNA synthetase class Ia" evidence="16">
    <location>
        <begin position="131"/>
        <end position="705"/>
    </location>
</feature>
<dbReference type="SUPFAM" id="SSF52374">
    <property type="entry name" value="Nucleotidylyl transferase"/>
    <property type="match status" value="1"/>
</dbReference>
<dbReference type="InterPro" id="IPR001412">
    <property type="entry name" value="aa-tRNA-synth_I_CS"/>
</dbReference>
<dbReference type="Gene3D" id="1.10.730.10">
    <property type="entry name" value="Isoleucyl-tRNA Synthetase, Domain 1"/>
    <property type="match status" value="1"/>
</dbReference>
<dbReference type="RefSeq" id="XP_007515399.1">
    <property type="nucleotide sequence ID" value="XM_007515337.1"/>
</dbReference>
<dbReference type="FunFam" id="1.10.730.10:FF:000014">
    <property type="entry name" value="Valine--tRNA ligase"/>
    <property type="match status" value="1"/>
</dbReference>
<dbReference type="GO" id="GO:0006438">
    <property type="term" value="P:valyl-tRNA aminoacylation"/>
    <property type="evidence" value="ECO:0007669"/>
    <property type="project" value="InterPro"/>
</dbReference>
<dbReference type="KEGG" id="bpg:Bathy01g06090"/>